<dbReference type="EC" id="2.5.1.19" evidence="7"/>
<keyword evidence="3 7" id="KW-0028">Amino-acid biosynthesis</keyword>
<evidence type="ECO:0000256" key="3">
    <source>
        <dbReference type="ARBA" id="ARBA00022605"/>
    </source>
</evidence>
<comment type="similarity">
    <text evidence="2 7">Belongs to the EPSP synthase family.</text>
</comment>
<dbReference type="PANTHER" id="PTHR21090:SF5">
    <property type="entry name" value="PENTAFUNCTIONAL AROM POLYPEPTIDE"/>
    <property type="match status" value="1"/>
</dbReference>
<feature type="domain" description="Enolpyruvate transferase" evidence="8">
    <location>
        <begin position="10"/>
        <end position="426"/>
    </location>
</feature>
<comment type="function">
    <text evidence="7">Catalyzes the transfer of the enolpyruvyl moiety of phosphoenolpyruvate (PEP) to the 5-hydroxyl of shikimate-3-phosphate (S3P) to produce enolpyruvyl shikimate-3-phosphate and inorganic phosphate.</text>
</comment>
<feature type="active site" description="Proton acceptor" evidence="7">
    <location>
        <position position="313"/>
    </location>
</feature>
<dbReference type="InterPro" id="IPR036968">
    <property type="entry name" value="Enolpyruvate_Tfrase_sf"/>
</dbReference>
<comment type="caution">
    <text evidence="9">The sequence shown here is derived from an EMBL/GenBank/DDBJ whole genome shotgun (WGS) entry which is preliminary data.</text>
</comment>
<dbReference type="Gene3D" id="3.65.10.10">
    <property type="entry name" value="Enolpyruvate transferase domain"/>
    <property type="match status" value="2"/>
</dbReference>
<comment type="caution">
    <text evidence="7">Lacks conserved residue(s) required for the propagation of feature annotation.</text>
</comment>
<dbReference type="Proteomes" id="UP001597106">
    <property type="component" value="Unassembled WGS sequence"/>
</dbReference>
<feature type="binding site" evidence="7">
    <location>
        <position position="346"/>
    </location>
    <ligand>
        <name>3-phosphoshikimate</name>
        <dbReference type="ChEBI" id="CHEBI:145989"/>
    </ligand>
</feature>
<dbReference type="InterPro" id="IPR001986">
    <property type="entry name" value="Enolpyruvate_Tfrase_dom"/>
</dbReference>
<dbReference type="InterPro" id="IPR023193">
    <property type="entry name" value="EPSP_synthase_CS"/>
</dbReference>
<comment type="subunit">
    <text evidence="7">Monomer.</text>
</comment>
<feature type="binding site" evidence="7">
    <location>
        <position position="23"/>
    </location>
    <ligand>
        <name>3-phosphoshikimate</name>
        <dbReference type="ChEBI" id="CHEBI:145989"/>
    </ligand>
</feature>
<comment type="catalytic activity">
    <reaction evidence="6">
        <text>3-phosphoshikimate + phosphoenolpyruvate = 5-O-(1-carboxyvinyl)-3-phosphoshikimate + phosphate</text>
        <dbReference type="Rhea" id="RHEA:21256"/>
        <dbReference type="ChEBI" id="CHEBI:43474"/>
        <dbReference type="ChEBI" id="CHEBI:57701"/>
        <dbReference type="ChEBI" id="CHEBI:58702"/>
        <dbReference type="ChEBI" id="CHEBI:145989"/>
        <dbReference type="EC" id="2.5.1.19"/>
    </reaction>
    <physiologicalReaction direction="left-to-right" evidence="6">
        <dbReference type="Rhea" id="RHEA:21257"/>
    </physiologicalReaction>
</comment>
<feature type="binding site" evidence="7">
    <location>
        <position position="171"/>
    </location>
    <ligand>
        <name>phosphoenolpyruvate</name>
        <dbReference type="ChEBI" id="CHEBI:58702"/>
    </ligand>
</feature>
<dbReference type="SUPFAM" id="SSF55205">
    <property type="entry name" value="EPT/RTPC-like"/>
    <property type="match status" value="1"/>
</dbReference>
<evidence type="ECO:0000256" key="7">
    <source>
        <dbReference type="HAMAP-Rule" id="MF_00210"/>
    </source>
</evidence>
<feature type="binding site" evidence="7">
    <location>
        <position position="169"/>
    </location>
    <ligand>
        <name>3-phosphoshikimate</name>
        <dbReference type="ChEBI" id="CHEBI:145989"/>
    </ligand>
</feature>
<feature type="binding site" evidence="7">
    <location>
        <position position="197"/>
    </location>
    <ligand>
        <name>3-phosphoshikimate</name>
        <dbReference type="ChEBI" id="CHEBI:145989"/>
    </ligand>
</feature>
<sequence>MEQLHLPASHKAQGAITLPGSKSISNRTLLLAALADGVTVIRDLLASDDTARMLEALSALGVKLENISENAWQVTGCSGNFPNKQADLFLGNAGTAFRPLTAALAFSGGDYHLHGIARMHERPIGDLVDALQQVGAQVSYLGNTGYPPLQISPAQLDVSQAIKIRGDVSSQFLTALLMALPLTGQAASIEVVGELISKPYIEITLNLMQRFGVTVHRDGWQHFYIAAGARYHAPGEIYVEGDASSASYFIGAGIVAGDVTVNGVGAQSIQGDIRFAEAANLMGGRISYGDNHVRAENTGTLKAIDLDCNHIPDAAMTLAVMAMFVHGDSDQDRTTTLRNIASWRVKETDRIAAMATELRKVGATVVEGPDYIQVTAPLQLTPNAVIDTYDDHRMAMCFSLLSLAGVPITINDPKCVGKTFPEYFKVFASIVR</sequence>
<organism evidence="9 10">
    <name type="scientific">Methylophilus glucosoxydans</name>
    <dbReference type="NCBI Taxonomy" id="752553"/>
    <lineage>
        <taxon>Bacteria</taxon>
        <taxon>Pseudomonadati</taxon>
        <taxon>Pseudomonadota</taxon>
        <taxon>Betaproteobacteria</taxon>
        <taxon>Nitrosomonadales</taxon>
        <taxon>Methylophilaceae</taxon>
        <taxon>Methylophilus</taxon>
    </lineage>
</organism>
<comment type="subcellular location">
    <subcellularLocation>
        <location evidence="7">Cytoplasm</location>
    </subcellularLocation>
</comment>
<evidence type="ECO:0000313" key="10">
    <source>
        <dbReference type="Proteomes" id="UP001597106"/>
    </source>
</evidence>
<dbReference type="PROSITE" id="PS00104">
    <property type="entry name" value="EPSP_SYNTHASE_1"/>
    <property type="match status" value="1"/>
</dbReference>
<proteinExistence type="inferred from homology"/>
<feature type="binding site" evidence="7">
    <location>
        <position position="94"/>
    </location>
    <ligand>
        <name>phosphoenolpyruvate</name>
        <dbReference type="ChEBI" id="CHEBI:58702"/>
    </ligand>
</feature>
<feature type="binding site" evidence="7">
    <location>
        <position position="22"/>
    </location>
    <ligand>
        <name>phosphoenolpyruvate</name>
        <dbReference type="ChEBI" id="CHEBI:58702"/>
    </ligand>
</feature>
<evidence type="ECO:0000256" key="6">
    <source>
        <dbReference type="ARBA" id="ARBA00044633"/>
    </source>
</evidence>
<dbReference type="PROSITE" id="PS00885">
    <property type="entry name" value="EPSP_SYNTHASE_2"/>
    <property type="match status" value="1"/>
</dbReference>
<evidence type="ECO:0000313" key="9">
    <source>
        <dbReference type="EMBL" id="MFD0930196.1"/>
    </source>
</evidence>
<feature type="binding site" evidence="7">
    <location>
        <position position="313"/>
    </location>
    <ligand>
        <name>3-phosphoshikimate</name>
        <dbReference type="ChEBI" id="CHEBI:145989"/>
    </ligand>
</feature>
<keyword evidence="7" id="KW-0963">Cytoplasm</keyword>
<evidence type="ECO:0000256" key="5">
    <source>
        <dbReference type="ARBA" id="ARBA00023141"/>
    </source>
</evidence>
<feature type="binding site" evidence="7">
    <location>
        <position position="27"/>
    </location>
    <ligand>
        <name>3-phosphoshikimate</name>
        <dbReference type="ChEBI" id="CHEBI:145989"/>
    </ligand>
</feature>
<dbReference type="InterPro" id="IPR006264">
    <property type="entry name" value="EPSP_synthase"/>
</dbReference>
<dbReference type="Pfam" id="PF00275">
    <property type="entry name" value="EPSP_synthase"/>
    <property type="match status" value="1"/>
</dbReference>
<dbReference type="PIRSF" id="PIRSF000505">
    <property type="entry name" value="EPSPS"/>
    <property type="match status" value="1"/>
</dbReference>
<evidence type="ECO:0000259" key="8">
    <source>
        <dbReference type="Pfam" id="PF00275"/>
    </source>
</evidence>
<dbReference type="NCBIfam" id="TIGR01356">
    <property type="entry name" value="aroA"/>
    <property type="match status" value="1"/>
</dbReference>
<dbReference type="GO" id="GO:0003866">
    <property type="term" value="F:3-phosphoshikimate 1-carboxyvinyltransferase activity"/>
    <property type="evidence" value="ECO:0007669"/>
    <property type="project" value="UniProtKB-EC"/>
</dbReference>
<reference evidence="10" key="1">
    <citation type="journal article" date="2019" name="Int. J. Syst. Evol. Microbiol.">
        <title>The Global Catalogue of Microorganisms (GCM) 10K type strain sequencing project: providing services to taxonomists for standard genome sequencing and annotation.</title>
        <authorList>
            <consortium name="The Broad Institute Genomics Platform"/>
            <consortium name="The Broad Institute Genome Sequencing Center for Infectious Disease"/>
            <person name="Wu L."/>
            <person name="Ma J."/>
        </authorList>
    </citation>
    <scope>NUCLEOTIDE SEQUENCE [LARGE SCALE GENOMIC DNA]</scope>
    <source>
        <strain evidence="10">CCUG 59685</strain>
    </source>
</reference>
<dbReference type="CDD" id="cd01556">
    <property type="entry name" value="EPSP_synthase"/>
    <property type="match status" value="1"/>
</dbReference>
<feature type="binding site" evidence="7">
    <location>
        <position position="171"/>
    </location>
    <ligand>
        <name>3-phosphoshikimate</name>
        <dbReference type="ChEBI" id="CHEBI:145989"/>
    </ligand>
</feature>
<dbReference type="PANTHER" id="PTHR21090">
    <property type="entry name" value="AROM/DEHYDROQUINATE SYNTHASE"/>
    <property type="match status" value="1"/>
</dbReference>
<feature type="binding site" evidence="7">
    <location>
        <position position="350"/>
    </location>
    <ligand>
        <name>phosphoenolpyruvate</name>
        <dbReference type="ChEBI" id="CHEBI:58702"/>
    </ligand>
</feature>
<dbReference type="HAMAP" id="MF_00210">
    <property type="entry name" value="EPSP_synth"/>
    <property type="match status" value="1"/>
</dbReference>
<gene>
    <name evidence="7 9" type="primary">aroA</name>
    <name evidence="9" type="ORF">ACFQ1T_10460</name>
</gene>
<dbReference type="EMBL" id="JBHTJW010000002">
    <property type="protein sequence ID" value="MFD0930196.1"/>
    <property type="molecule type" value="Genomic_DNA"/>
</dbReference>
<evidence type="ECO:0000256" key="4">
    <source>
        <dbReference type="ARBA" id="ARBA00022679"/>
    </source>
</evidence>
<keyword evidence="4 7" id="KW-0808">Transferase</keyword>
<comment type="pathway">
    <text evidence="1 7">Metabolic intermediate biosynthesis; chorismate biosynthesis; chorismate from D-erythrose 4-phosphate and phosphoenolpyruvate: step 6/7.</text>
</comment>
<dbReference type="InterPro" id="IPR013792">
    <property type="entry name" value="RNA3'P_cycl/enolpyr_Trfase_a/b"/>
</dbReference>
<keyword evidence="5 7" id="KW-0057">Aromatic amino acid biosynthesis</keyword>
<name>A0ABW3GHX7_9PROT</name>
<feature type="binding site" evidence="7">
    <location>
        <position position="22"/>
    </location>
    <ligand>
        <name>3-phosphoshikimate</name>
        <dbReference type="ChEBI" id="CHEBI:145989"/>
    </ligand>
</feature>
<keyword evidence="10" id="KW-1185">Reference proteome</keyword>
<evidence type="ECO:0000256" key="1">
    <source>
        <dbReference type="ARBA" id="ARBA00004811"/>
    </source>
</evidence>
<feature type="binding site" evidence="7">
    <location>
        <position position="170"/>
    </location>
    <ligand>
        <name>3-phosphoshikimate</name>
        <dbReference type="ChEBI" id="CHEBI:145989"/>
    </ligand>
</feature>
<feature type="binding site" evidence="7">
    <location>
        <position position="393"/>
    </location>
    <ligand>
        <name>phosphoenolpyruvate</name>
        <dbReference type="ChEBI" id="CHEBI:58702"/>
    </ligand>
</feature>
<evidence type="ECO:0000256" key="2">
    <source>
        <dbReference type="ARBA" id="ARBA00009948"/>
    </source>
</evidence>
<dbReference type="RefSeq" id="WP_379076293.1">
    <property type="nucleotide sequence ID" value="NZ_JBHTJW010000002.1"/>
</dbReference>
<feature type="binding site" evidence="7">
    <location>
        <position position="418"/>
    </location>
    <ligand>
        <name>phosphoenolpyruvate</name>
        <dbReference type="ChEBI" id="CHEBI:58702"/>
    </ligand>
</feature>
<accession>A0ABW3GHX7</accession>
<protein>
    <recommendedName>
        <fullName evidence="7">3-phosphoshikimate 1-carboxyvinyltransferase</fullName>
        <ecNumber evidence="7">2.5.1.19</ecNumber>
    </recommendedName>
    <alternativeName>
        <fullName evidence="7">5-enolpyruvylshikimate-3-phosphate synthase</fullName>
        <shortName evidence="7">EPSP synthase</shortName>
        <shortName evidence="7">EPSPS</shortName>
    </alternativeName>
</protein>
<feature type="binding site" evidence="7">
    <location>
        <position position="122"/>
    </location>
    <ligand>
        <name>phosphoenolpyruvate</name>
        <dbReference type="ChEBI" id="CHEBI:58702"/>
    </ligand>
</feature>